<feature type="modified residue" description="Pyruvic acid (Ser)" evidence="9 12">
    <location>
        <position position="25"/>
    </location>
</feature>
<dbReference type="SUPFAM" id="SSF50692">
    <property type="entry name" value="ADC-like"/>
    <property type="match status" value="1"/>
</dbReference>
<dbReference type="NCBIfam" id="TIGR00223">
    <property type="entry name" value="panD"/>
    <property type="match status" value="1"/>
</dbReference>
<keyword evidence="8 9" id="KW-0670">Pyruvate</keyword>
<comment type="function">
    <text evidence="9">Catalyzes the pyruvoyl-dependent decarboxylation of aspartate to produce beta-alanine.</text>
</comment>
<dbReference type="CDD" id="cd06919">
    <property type="entry name" value="Asp_decarbox"/>
    <property type="match status" value="1"/>
</dbReference>
<evidence type="ECO:0000256" key="12">
    <source>
        <dbReference type="PIRSR" id="PIRSR006246-3"/>
    </source>
</evidence>
<dbReference type="GO" id="GO:0005829">
    <property type="term" value="C:cytosol"/>
    <property type="evidence" value="ECO:0007669"/>
    <property type="project" value="TreeGrafter"/>
</dbReference>
<keyword evidence="5 9" id="KW-0865">Zymogen</keyword>
<gene>
    <name evidence="9" type="primary">panD</name>
    <name evidence="14" type="ORF">HQ394_08590</name>
</gene>
<evidence type="ECO:0000256" key="6">
    <source>
        <dbReference type="ARBA" id="ARBA00023239"/>
    </source>
</evidence>
<dbReference type="AlphaFoldDB" id="A0A7H1N0X9"/>
<dbReference type="HAMAP" id="MF_00446">
    <property type="entry name" value="PanD"/>
    <property type="match status" value="1"/>
</dbReference>
<name>A0A7H1N0X9_9PROT</name>
<accession>A0A7H1N0X9</accession>
<dbReference type="PANTHER" id="PTHR21012:SF0">
    <property type="entry name" value="ASPARTATE 1-DECARBOXYLASE"/>
    <property type="match status" value="1"/>
</dbReference>
<dbReference type="PIRSF" id="PIRSF006246">
    <property type="entry name" value="Asp_decarbox"/>
    <property type="match status" value="1"/>
</dbReference>
<feature type="chain" id="PRO_5029081005" description="Aspartate 1-decarboxylase beta chain" evidence="9 13">
    <location>
        <begin position="1"/>
        <end position="24"/>
    </location>
</feature>
<keyword evidence="2 9" id="KW-0566">Pantothenate biosynthesis</keyword>
<evidence type="ECO:0000256" key="13">
    <source>
        <dbReference type="PIRSR" id="PIRSR006246-5"/>
    </source>
</evidence>
<evidence type="ECO:0000313" key="15">
    <source>
        <dbReference type="Proteomes" id="UP000516369"/>
    </source>
</evidence>
<keyword evidence="6 9" id="KW-0456">Lyase</keyword>
<dbReference type="GO" id="GO:0004068">
    <property type="term" value="F:aspartate 1-decarboxylase activity"/>
    <property type="evidence" value="ECO:0007669"/>
    <property type="project" value="UniProtKB-UniRule"/>
</dbReference>
<comment type="PTM">
    <text evidence="9 12">Is synthesized initially as an inactive proenzyme, which is activated by self-cleavage at a specific serine bond to produce a beta-subunit with a hydroxyl group at its C-terminus and an alpha-subunit with a pyruvoyl group at its N-terminus.</text>
</comment>
<feature type="binding site" evidence="9 11">
    <location>
        <begin position="73"/>
        <end position="75"/>
    </location>
    <ligand>
        <name>substrate</name>
    </ligand>
</feature>
<keyword evidence="7 9" id="KW-0704">Schiff base</keyword>
<evidence type="ECO:0000256" key="10">
    <source>
        <dbReference type="PIRSR" id="PIRSR006246-1"/>
    </source>
</evidence>
<feature type="chain" id="PRO_5029081004" description="Aspartate 1-decarboxylase alpha chain" evidence="9 13">
    <location>
        <begin position="25"/>
        <end position="122"/>
    </location>
</feature>
<dbReference type="GO" id="GO:0015940">
    <property type="term" value="P:pantothenate biosynthetic process"/>
    <property type="evidence" value="ECO:0007669"/>
    <property type="project" value="UniProtKB-UniRule"/>
</dbReference>
<feature type="binding site" evidence="9 11">
    <location>
        <position position="57"/>
    </location>
    <ligand>
        <name>substrate</name>
    </ligand>
</feature>
<comment type="pathway">
    <text evidence="9">Cofactor biosynthesis; (R)-pantothenate biosynthesis; beta-alanine from L-aspartate: step 1/1.</text>
</comment>
<comment type="subunit">
    <text evidence="9">Heterooctamer of four alpha and four beta subunits.</text>
</comment>
<dbReference type="EMBL" id="CP053923">
    <property type="protein sequence ID" value="QNT69365.1"/>
    <property type="molecule type" value="Genomic_DNA"/>
</dbReference>
<comment type="cofactor">
    <cofactor evidence="9 10">
        <name>pyruvate</name>
        <dbReference type="ChEBI" id="CHEBI:15361"/>
    </cofactor>
    <text evidence="9 10">Binds 1 pyruvoyl group covalently per subunit.</text>
</comment>
<proteinExistence type="inferred from homology"/>
<dbReference type="Pfam" id="PF02261">
    <property type="entry name" value="Asp_decarbox"/>
    <property type="match status" value="1"/>
</dbReference>
<feature type="active site" description="Schiff-base intermediate with substrate; via pyruvic acid" evidence="9 10">
    <location>
        <position position="25"/>
    </location>
</feature>
<dbReference type="InterPro" id="IPR009010">
    <property type="entry name" value="Asp_de-COase-like_dom_sf"/>
</dbReference>
<sequence>MWITMLHAKIHRATVTAADLHYEGSITIDRHLMDLADLVPYQQVQIYNISTGARFETYVIEGPAHSGCIQINGAAARLAHASDLIIIAAYTYVPREEAAQWQPKVVLVDGRNRPVPAARQVA</sequence>
<evidence type="ECO:0000256" key="1">
    <source>
        <dbReference type="ARBA" id="ARBA00022490"/>
    </source>
</evidence>
<keyword evidence="15" id="KW-1185">Reference proteome</keyword>
<keyword evidence="3 9" id="KW-0210">Decarboxylase</keyword>
<comment type="similarity">
    <text evidence="9">Belongs to the PanD family.</text>
</comment>
<evidence type="ECO:0000256" key="4">
    <source>
        <dbReference type="ARBA" id="ARBA00022813"/>
    </source>
</evidence>
<dbReference type="UniPathway" id="UPA00028">
    <property type="reaction ID" value="UER00002"/>
</dbReference>
<evidence type="ECO:0000313" key="14">
    <source>
        <dbReference type="EMBL" id="QNT69365.1"/>
    </source>
</evidence>
<evidence type="ECO:0000256" key="11">
    <source>
        <dbReference type="PIRSR" id="PIRSR006246-2"/>
    </source>
</evidence>
<dbReference type="GO" id="GO:0006523">
    <property type="term" value="P:alanine biosynthetic process"/>
    <property type="evidence" value="ECO:0007669"/>
    <property type="project" value="InterPro"/>
</dbReference>
<dbReference type="Proteomes" id="UP000516369">
    <property type="component" value="Chromosome"/>
</dbReference>
<comment type="catalytic activity">
    <reaction evidence="9">
        <text>L-aspartate + H(+) = beta-alanine + CO2</text>
        <dbReference type="Rhea" id="RHEA:19497"/>
        <dbReference type="ChEBI" id="CHEBI:15378"/>
        <dbReference type="ChEBI" id="CHEBI:16526"/>
        <dbReference type="ChEBI" id="CHEBI:29991"/>
        <dbReference type="ChEBI" id="CHEBI:57966"/>
        <dbReference type="EC" id="4.1.1.11"/>
    </reaction>
</comment>
<comment type="subcellular location">
    <subcellularLocation>
        <location evidence="9">Cytoplasm</location>
    </subcellularLocation>
</comment>
<dbReference type="InterPro" id="IPR003190">
    <property type="entry name" value="Asp_decarbox"/>
</dbReference>
<protein>
    <recommendedName>
        <fullName evidence="9">Aspartate 1-decarboxylase</fullName>
        <ecNumber evidence="9">4.1.1.11</ecNumber>
    </recommendedName>
    <alternativeName>
        <fullName evidence="9">Aspartate alpha-decarboxylase</fullName>
    </alternativeName>
    <component>
        <recommendedName>
            <fullName evidence="9">Aspartate 1-decarboxylase beta chain</fullName>
        </recommendedName>
    </component>
    <component>
        <recommendedName>
            <fullName evidence="9">Aspartate 1-decarboxylase alpha chain</fullName>
        </recommendedName>
    </component>
</protein>
<organism evidence="14 15">
    <name type="scientific">Defluviicoccus vanus</name>
    <dbReference type="NCBI Taxonomy" id="111831"/>
    <lineage>
        <taxon>Bacteria</taxon>
        <taxon>Pseudomonadati</taxon>
        <taxon>Pseudomonadota</taxon>
        <taxon>Alphaproteobacteria</taxon>
        <taxon>Rhodospirillales</taxon>
        <taxon>Rhodospirillaceae</taxon>
        <taxon>Defluviicoccus</taxon>
    </lineage>
</organism>
<evidence type="ECO:0000256" key="5">
    <source>
        <dbReference type="ARBA" id="ARBA00023145"/>
    </source>
</evidence>
<dbReference type="Gene3D" id="2.40.40.20">
    <property type="match status" value="1"/>
</dbReference>
<dbReference type="PANTHER" id="PTHR21012">
    <property type="entry name" value="ASPARTATE 1-DECARBOXYLASE"/>
    <property type="match status" value="1"/>
</dbReference>
<feature type="active site" description="Proton donor" evidence="9 10">
    <location>
        <position position="58"/>
    </location>
</feature>
<dbReference type="KEGG" id="dvn:HQ394_08590"/>
<dbReference type="EC" id="4.1.1.11" evidence="9"/>
<evidence type="ECO:0000256" key="3">
    <source>
        <dbReference type="ARBA" id="ARBA00022793"/>
    </source>
</evidence>
<evidence type="ECO:0000256" key="9">
    <source>
        <dbReference type="HAMAP-Rule" id="MF_00446"/>
    </source>
</evidence>
<evidence type="ECO:0000256" key="7">
    <source>
        <dbReference type="ARBA" id="ARBA00023270"/>
    </source>
</evidence>
<keyword evidence="4 9" id="KW-0068">Autocatalytic cleavage</keyword>
<dbReference type="RefSeq" id="WP_190262870.1">
    <property type="nucleotide sequence ID" value="NZ_CP053923.1"/>
</dbReference>
<reference evidence="14 15" key="1">
    <citation type="submission" date="2020-05" db="EMBL/GenBank/DDBJ databases">
        <title>Complete closed genome sequence of Defluviicoccus vanus.</title>
        <authorList>
            <person name="Bessarab I."/>
            <person name="Arumugam K."/>
            <person name="Maszenan A.M."/>
            <person name="Seviour R.J."/>
            <person name="Williams R.B."/>
        </authorList>
    </citation>
    <scope>NUCLEOTIDE SEQUENCE [LARGE SCALE GENOMIC DNA]</scope>
    <source>
        <strain evidence="14 15">Ben 114</strain>
    </source>
</reference>
<evidence type="ECO:0000256" key="2">
    <source>
        <dbReference type="ARBA" id="ARBA00022655"/>
    </source>
</evidence>
<evidence type="ECO:0000256" key="8">
    <source>
        <dbReference type="ARBA" id="ARBA00023317"/>
    </source>
</evidence>
<keyword evidence="1 9" id="KW-0963">Cytoplasm</keyword>